<dbReference type="Gene3D" id="3.90.1200.10">
    <property type="match status" value="1"/>
</dbReference>
<dbReference type="PANTHER" id="PTHR47829:SF1">
    <property type="entry name" value="HAD FAMILY PHOSPHATASE"/>
    <property type="match status" value="1"/>
</dbReference>
<dbReference type="RefSeq" id="WP_071506352.1">
    <property type="nucleotide sequence ID" value="NZ_MORL01000030.1"/>
</dbReference>
<dbReference type="InterPro" id="IPR011009">
    <property type="entry name" value="Kinase-like_dom_sf"/>
</dbReference>
<dbReference type="Pfam" id="PF01636">
    <property type="entry name" value="APH"/>
    <property type="match status" value="1"/>
</dbReference>
<keyword evidence="3" id="KW-1185">Reference proteome</keyword>
<evidence type="ECO:0000259" key="1">
    <source>
        <dbReference type="Pfam" id="PF01636"/>
    </source>
</evidence>
<dbReference type="InterPro" id="IPR008271">
    <property type="entry name" value="Ser/Thr_kinase_AS"/>
</dbReference>
<evidence type="ECO:0000313" key="3">
    <source>
        <dbReference type="Proteomes" id="UP000181790"/>
    </source>
</evidence>
<dbReference type="GO" id="GO:0004672">
    <property type="term" value="F:protein kinase activity"/>
    <property type="evidence" value="ECO:0007669"/>
    <property type="project" value="InterPro"/>
</dbReference>
<dbReference type="InterPro" id="IPR052898">
    <property type="entry name" value="ACAD10-like"/>
</dbReference>
<comment type="caution">
    <text evidence="2">The sequence shown here is derived from an EMBL/GenBank/DDBJ whole genome shotgun (WGS) entry which is preliminary data.</text>
</comment>
<evidence type="ECO:0000313" key="2">
    <source>
        <dbReference type="EMBL" id="OIN55997.1"/>
    </source>
</evidence>
<proteinExistence type="predicted"/>
<reference evidence="2 3" key="1">
    <citation type="submission" date="2016-10" db="EMBL/GenBank/DDBJ databases">
        <title>Arsenicibacter rosenii gen. nov., sp. nov., an efficient arsenic-methylating bacterium isolated from an arsenic-contaminated paddy soil.</title>
        <authorList>
            <person name="Huang K."/>
        </authorList>
    </citation>
    <scope>NUCLEOTIDE SEQUENCE [LARGE SCALE GENOMIC DNA]</scope>
    <source>
        <strain evidence="2 3">SM-1</strain>
    </source>
</reference>
<dbReference type="PANTHER" id="PTHR47829">
    <property type="entry name" value="HYDROLASE, PUTATIVE (AFU_ORTHOLOGUE AFUA_1G12880)-RELATED"/>
    <property type="match status" value="1"/>
</dbReference>
<sequence length="357" mass="39959">MLSVDQPVSVRTGEELDTGRLNQYLAQANPAIGPVASVAQFPGGYSNLTYFLRSDAAEYVLRRPPAGAKAIKGGHDMGREFRILSALQQTGYHKIPAPLLYCDDEAILGYPFYIMERVEGVILRAHQARQLAQTLTADTMRHLSEALCDNLAELHAIDIQATGLIQIGKPDGYVQRQVEGWHKRYQAAQTDEIAVMDQLAHWLQQHVPAGQAPTLIHNDYKYDNVVLDAQNLTRIKAVLDWEMTTVGDPLMDLGTTLSYWAEATDQDFEKGFNLSWLPGNLTRQAFADRYAAKSGRDVSGILYYYVFGLFKNSVVLQQIYSRYKKGLTSDPRFAGLLMGVRALSDKARRSLDAQQMR</sequence>
<dbReference type="InterPro" id="IPR041726">
    <property type="entry name" value="ACAD10_11_N"/>
</dbReference>
<dbReference type="Proteomes" id="UP000181790">
    <property type="component" value="Unassembled WGS sequence"/>
</dbReference>
<dbReference type="Gene3D" id="3.30.200.20">
    <property type="entry name" value="Phosphorylase Kinase, domain 1"/>
    <property type="match status" value="1"/>
</dbReference>
<protein>
    <submittedName>
        <fullName evidence="2">Phosphotransferase family protein</fullName>
    </submittedName>
</protein>
<dbReference type="PROSITE" id="PS00108">
    <property type="entry name" value="PROTEIN_KINASE_ST"/>
    <property type="match status" value="1"/>
</dbReference>
<dbReference type="SUPFAM" id="SSF56112">
    <property type="entry name" value="Protein kinase-like (PK-like)"/>
    <property type="match status" value="1"/>
</dbReference>
<organism evidence="2 3">
    <name type="scientific">Arsenicibacter rosenii</name>
    <dbReference type="NCBI Taxonomy" id="1750698"/>
    <lineage>
        <taxon>Bacteria</taxon>
        <taxon>Pseudomonadati</taxon>
        <taxon>Bacteroidota</taxon>
        <taxon>Cytophagia</taxon>
        <taxon>Cytophagales</taxon>
        <taxon>Spirosomataceae</taxon>
        <taxon>Arsenicibacter</taxon>
    </lineage>
</organism>
<dbReference type="CDD" id="cd05154">
    <property type="entry name" value="ACAD10_11_N-like"/>
    <property type="match status" value="1"/>
</dbReference>
<accession>A0A1S2VB68</accession>
<feature type="domain" description="Aminoglycoside phosphotransferase" evidence="1">
    <location>
        <begin position="38"/>
        <end position="277"/>
    </location>
</feature>
<dbReference type="EMBL" id="MORL01000030">
    <property type="protein sequence ID" value="OIN55997.1"/>
    <property type="molecule type" value="Genomic_DNA"/>
</dbReference>
<gene>
    <name evidence="2" type="ORF">BLX24_26985</name>
</gene>
<dbReference type="AlphaFoldDB" id="A0A1S2VB68"/>
<dbReference type="OrthoDB" id="3806873at2"/>
<keyword evidence="2" id="KW-0808">Transferase</keyword>
<name>A0A1S2VB68_9BACT</name>
<dbReference type="InterPro" id="IPR002575">
    <property type="entry name" value="Aminoglycoside_PTrfase"/>
</dbReference>